<dbReference type="GO" id="GO:0016042">
    <property type="term" value="P:lipid catabolic process"/>
    <property type="evidence" value="ECO:0007669"/>
    <property type="project" value="UniProtKB-UniRule"/>
</dbReference>
<organism evidence="6 7">
    <name type="scientific">Actinomyces urogenitalis</name>
    <dbReference type="NCBI Taxonomy" id="103621"/>
    <lineage>
        <taxon>Bacteria</taxon>
        <taxon>Bacillati</taxon>
        <taxon>Actinomycetota</taxon>
        <taxon>Actinomycetes</taxon>
        <taxon>Actinomycetales</taxon>
        <taxon>Actinomycetaceae</taxon>
        <taxon>Actinomyces</taxon>
    </lineage>
</organism>
<dbReference type="InterPro" id="IPR050301">
    <property type="entry name" value="NTE"/>
</dbReference>
<dbReference type="PROSITE" id="PS51635">
    <property type="entry name" value="PNPLA"/>
    <property type="match status" value="1"/>
</dbReference>
<feature type="active site" description="Proton acceptor" evidence="4">
    <location>
        <position position="152"/>
    </location>
</feature>
<dbReference type="Proteomes" id="UP000234778">
    <property type="component" value="Unassembled WGS sequence"/>
</dbReference>
<dbReference type="GeneID" id="81708116"/>
<proteinExistence type="predicted"/>
<dbReference type="GO" id="GO:0016787">
    <property type="term" value="F:hydrolase activity"/>
    <property type="evidence" value="ECO:0007669"/>
    <property type="project" value="UniProtKB-UniRule"/>
</dbReference>
<dbReference type="AlphaFoldDB" id="A0A2I1KUK0"/>
<dbReference type="Pfam" id="PF01734">
    <property type="entry name" value="Patatin"/>
    <property type="match status" value="1"/>
</dbReference>
<feature type="short sequence motif" description="GXSXG" evidence="4">
    <location>
        <begin position="36"/>
        <end position="40"/>
    </location>
</feature>
<gene>
    <name evidence="6" type="ORF">CYJ26_04105</name>
</gene>
<feature type="active site" description="Nucleophile" evidence="4">
    <location>
        <position position="38"/>
    </location>
</feature>
<dbReference type="PANTHER" id="PTHR14226">
    <property type="entry name" value="NEUROPATHY TARGET ESTERASE/SWISS CHEESE D.MELANOGASTER"/>
    <property type="match status" value="1"/>
</dbReference>
<dbReference type="PANTHER" id="PTHR14226:SF76">
    <property type="entry name" value="NTE FAMILY PROTEIN RSSA"/>
    <property type="match status" value="1"/>
</dbReference>
<comment type="caution">
    <text evidence="6">The sequence shown here is derived from an EMBL/GenBank/DDBJ whole genome shotgun (WGS) entry which is preliminary data.</text>
</comment>
<feature type="short sequence motif" description="DGA/G" evidence="4">
    <location>
        <begin position="152"/>
        <end position="154"/>
    </location>
</feature>
<evidence type="ECO:0000313" key="7">
    <source>
        <dbReference type="Proteomes" id="UP000234778"/>
    </source>
</evidence>
<dbReference type="EMBL" id="PKHA01000002">
    <property type="protein sequence ID" value="PKY99299.1"/>
    <property type="molecule type" value="Genomic_DNA"/>
</dbReference>
<comment type="caution">
    <text evidence="4">Lacks conserved residue(s) required for the propagation of feature annotation.</text>
</comment>
<dbReference type="InterPro" id="IPR002641">
    <property type="entry name" value="PNPLA_dom"/>
</dbReference>
<evidence type="ECO:0000256" key="2">
    <source>
        <dbReference type="ARBA" id="ARBA00022963"/>
    </source>
</evidence>
<dbReference type="InterPro" id="IPR016035">
    <property type="entry name" value="Acyl_Trfase/lysoPLipase"/>
</dbReference>
<dbReference type="SUPFAM" id="SSF52151">
    <property type="entry name" value="FabD/lysophospholipase-like"/>
    <property type="match status" value="1"/>
</dbReference>
<evidence type="ECO:0000256" key="3">
    <source>
        <dbReference type="ARBA" id="ARBA00023098"/>
    </source>
</evidence>
<dbReference type="RefSeq" id="WP_006548915.1">
    <property type="nucleotide sequence ID" value="NZ_JADNGB010000008.1"/>
</dbReference>
<keyword evidence="3 4" id="KW-0443">Lipid metabolism</keyword>
<keyword evidence="2 4" id="KW-0442">Lipid degradation</keyword>
<reference evidence="6 7" key="1">
    <citation type="submission" date="2017-12" db="EMBL/GenBank/DDBJ databases">
        <title>Phylogenetic diversity of female urinary microbiome.</title>
        <authorList>
            <person name="Thomas-White K."/>
            <person name="Wolfe A.J."/>
        </authorList>
    </citation>
    <scope>NUCLEOTIDE SEQUENCE [LARGE SCALE GENOMIC DNA]</scope>
    <source>
        <strain evidence="6 7">UMB0319</strain>
    </source>
</reference>
<evidence type="ECO:0000256" key="1">
    <source>
        <dbReference type="ARBA" id="ARBA00022801"/>
    </source>
</evidence>
<evidence type="ECO:0000313" key="6">
    <source>
        <dbReference type="EMBL" id="PKY99299.1"/>
    </source>
</evidence>
<evidence type="ECO:0000259" key="5">
    <source>
        <dbReference type="PROSITE" id="PS51635"/>
    </source>
</evidence>
<feature type="domain" description="PNPLA" evidence="5">
    <location>
        <begin position="5"/>
        <end position="165"/>
    </location>
</feature>
<accession>A0A2I1KUK0</accession>
<name>A0A2I1KUK0_9ACTO</name>
<protein>
    <submittedName>
        <fullName evidence="6">Esterase</fullName>
    </submittedName>
</protein>
<dbReference type="Gene3D" id="3.40.1090.10">
    <property type="entry name" value="Cytosolic phospholipase A2 catalytic domain"/>
    <property type="match status" value="2"/>
</dbReference>
<keyword evidence="1 4" id="KW-0378">Hydrolase</keyword>
<evidence type="ECO:0000256" key="4">
    <source>
        <dbReference type="PROSITE-ProRule" id="PRU01161"/>
    </source>
</evidence>
<sequence>MKIALVLGSGGARGYAHIGVIEELTARGHEVVAVSGASMGALVGGLYAAGAMDRFTQTVRGMSRTEVLRFADLTLTQPGLLRATKIVGLLEDLVGDQRIEDLPIPYTAVATDIERRREVWFHEGLLVPAIRASISIPTVFTPVRLGGRLLVDGGVLNPLPIEPSLSQEAELIVGVSLFGRRLGLDPSSPDREAAATELERWIDRLPESLRQLIPGRVATESKPATPSVTLADMLSTTLDVMQGQIELGRSAMSRPDVMISVPIETCRVTDFQEADRVIEVGRDLAREAFDTAGL</sequence>